<dbReference type="AlphaFoldDB" id="A0AAE3LKC2"/>
<comment type="similarity">
    <text evidence="1">Belongs to the outer membrane factor (OMF) (TC 1.B.17) family.</text>
</comment>
<dbReference type="EMBL" id="JAOTPL010000012">
    <property type="protein sequence ID" value="MCU7694677.1"/>
    <property type="molecule type" value="Genomic_DNA"/>
</dbReference>
<dbReference type="RefSeq" id="WP_263038163.1">
    <property type="nucleotide sequence ID" value="NZ_JAOTPL010000012.1"/>
</dbReference>
<dbReference type="Pfam" id="PF02321">
    <property type="entry name" value="OEP"/>
    <property type="match status" value="1"/>
</dbReference>
<accession>A0AAE3LKC2</accession>
<gene>
    <name evidence="2" type="ORF">OD355_09135</name>
</gene>
<evidence type="ECO:0000256" key="1">
    <source>
        <dbReference type="ARBA" id="ARBA00007613"/>
    </source>
</evidence>
<dbReference type="Proteomes" id="UP001209317">
    <property type="component" value="Unassembled WGS sequence"/>
</dbReference>
<dbReference type="InterPro" id="IPR010131">
    <property type="entry name" value="MdtP/NodT-like"/>
</dbReference>
<organism evidence="2 3">
    <name type="scientific">Haoranjiania flava</name>
    <dbReference type="NCBI Taxonomy" id="1856322"/>
    <lineage>
        <taxon>Bacteria</taxon>
        <taxon>Pseudomonadati</taxon>
        <taxon>Bacteroidota</taxon>
        <taxon>Chitinophagia</taxon>
        <taxon>Chitinophagales</taxon>
        <taxon>Chitinophagaceae</taxon>
        <taxon>Haoranjiania</taxon>
    </lineage>
</organism>
<dbReference type="GO" id="GO:0015562">
    <property type="term" value="F:efflux transmembrane transporter activity"/>
    <property type="evidence" value="ECO:0007669"/>
    <property type="project" value="InterPro"/>
</dbReference>
<name>A0AAE3LKC2_9BACT</name>
<keyword evidence="3" id="KW-1185">Reference proteome</keyword>
<dbReference type="SUPFAM" id="SSF56954">
    <property type="entry name" value="Outer membrane efflux proteins (OEP)"/>
    <property type="match status" value="1"/>
</dbReference>
<dbReference type="Gene3D" id="1.20.1600.10">
    <property type="entry name" value="Outer membrane efflux proteins (OEP)"/>
    <property type="match status" value="1"/>
</dbReference>
<protein>
    <submittedName>
        <fullName evidence="2">TolC family protein</fullName>
    </submittedName>
</protein>
<comment type="caution">
    <text evidence="2">The sequence shown here is derived from an EMBL/GenBank/DDBJ whole genome shotgun (WGS) entry which is preliminary data.</text>
</comment>
<reference evidence="2" key="1">
    <citation type="submission" date="2022-10" db="EMBL/GenBank/DDBJ databases">
        <authorList>
            <person name="Kim H.S."/>
            <person name="Kim J.-S."/>
            <person name="Suh M.K."/>
            <person name="Eom M.K."/>
            <person name="Lee J.-S."/>
        </authorList>
    </citation>
    <scope>NUCLEOTIDE SEQUENCE</scope>
    <source>
        <strain evidence="2">LIP-5</strain>
    </source>
</reference>
<evidence type="ECO:0000313" key="2">
    <source>
        <dbReference type="EMBL" id="MCU7694677.1"/>
    </source>
</evidence>
<dbReference type="InterPro" id="IPR003423">
    <property type="entry name" value="OMP_efflux"/>
</dbReference>
<sequence>MSREQAEATFLQNNLLLISGKLNIEIQQAEVIQAKTWHNPEFSISEVNLRKASGVETSPPFFGHFGRNQQIAFELNQLIQTAGKRKKLIALEEVNVSKAEQYLEDLLRGLKLELRNQLTELQYVQQSVKVHQKLIENISILINAYNNQLGQGNISKAEYIRLKAQELEINKQILELIRQSNEVQKKLKLLLRIDPAVAIEITDDGFAKNPTHYQAAFIELVAENAKENRPDYKLAMLEEDYSNKLLSYQKAQRVPDLKFSVNYDRNGSVMLDFVGIGVSFDLPFFNRNKAGIKKAQISIENAKVQKEQITLAIENEILLSYKSLQQAIEFLNKIEIGYEADLDLLLENYTRNFTSRNVRMLEYFDFMDAYLNNKKIILEARKEVNQKVEELNYSLGKDF</sequence>
<evidence type="ECO:0000313" key="3">
    <source>
        <dbReference type="Proteomes" id="UP001209317"/>
    </source>
</evidence>
<dbReference type="PANTHER" id="PTHR30203:SF23">
    <property type="entry name" value="OUTER MEMBRANE EFFLUX PROTEIN"/>
    <property type="match status" value="1"/>
</dbReference>
<dbReference type="PANTHER" id="PTHR30203">
    <property type="entry name" value="OUTER MEMBRANE CATION EFFLUX PROTEIN"/>
    <property type="match status" value="1"/>
</dbReference>
<proteinExistence type="inferred from homology"/>